<sequence length="133" mass="13859">MGIIDDVVGKARGLAGGGDAGLMQGIIEMLTDRHSGGLGGIIQAFNQKGLGHIISSWIDTGPNLPVTPNQLHEVLGGDRVQRLANQAGLSTDETVTKLTRYLPDAVDQATPDGKVPEGGLVGKGLDFLKSRFS</sequence>
<evidence type="ECO:0000313" key="2">
    <source>
        <dbReference type="Proteomes" id="UP000683557"/>
    </source>
</evidence>
<dbReference type="InterPro" id="IPR045372">
    <property type="entry name" value="YidB"/>
</dbReference>
<protein>
    <submittedName>
        <fullName evidence="1">DUF937 domain-containing protein</fullName>
    </submittedName>
</protein>
<dbReference type="EMBL" id="CP076723">
    <property type="protein sequence ID" value="QWV93683.1"/>
    <property type="molecule type" value="Genomic_DNA"/>
</dbReference>
<name>A0ABX8J5F8_9BACT</name>
<proteinExistence type="predicted"/>
<accession>A0ABX8J5F8</accession>
<dbReference type="Pfam" id="PF20159">
    <property type="entry name" value="YidB"/>
    <property type="match status" value="1"/>
</dbReference>
<reference evidence="1 2" key="1">
    <citation type="submission" date="2021-06" db="EMBL/GenBank/DDBJ databases">
        <title>Gemonas diversity in paddy soil.</title>
        <authorList>
            <person name="Liu G."/>
        </authorList>
    </citation>
    <scope>NUCLEOTIDE SEQUENCE [LARGE SCALE GENOMIC DNA]</scope>
    <source>
        <strain evidence="1 2">RG10</strain>
    </source>
</reference>
<gene>
    <name evidence="1" type="ORF">KP004_00385</name>
</gene>
<keyword evidence="2" id="KW-1185">Reference proteome</keyword>
<organism evidence="1 2">
    <name type="scientific">Geomonas oryzisoli</name>
    <dbReference type="NCBI Taxonomy" id="2847992"/>
    <lineage>
        <taxon>Bacteria</taxon>
        <taxon>Pseudomonadati</taxon>
        <taxon>Thermodesulfobacteriota</taxon>
        <taxon>Desulfuromonadia</taxon>
        <taxon>Geobacterales</taxon>
        <taxon>Geobacteraceae</taxon>
        <taxon>Geomonas</taxon>
    </lineage>
</organism>
<dbReference type="Proteomes" id="UP000683557">
    <property type="component" value="Chromosome"/>
</dbReference>
<dbReference type="RefSeq" id="WP_216800431.1">
    <property type="nucleotide sequence ID" value="NZ_CP076723.1"/>
</dbReference>
<evidence type="ECO:0000313" key="1">
    <source>
        <dbReference type="EMBL" id="QWV93683.1"/>
    </source>
</evidence>